<comment type="caution">
    <text evidence="10">The sequence shown here is derived from an EMBL/GenBank/DDBJ whole genome shotgun (WGS) entry which is preliminary data.</text>
</comment>
<dbReference type="FunFam" id="3.30.1490.20:FF:000003">
    <property type="entry name" value="acetyl-CoA carboxylase isoform X1"/>
    <property type="match status" value="1"/>
</dbReference>
<protein>
    <submittedName>
        <fullName evidence="10">3-methylcrotonyl-CoA carboxylase subunit alpha</fullName>
    </submittedName>
</protein>
<dbReference type="EMBL" id="BNCJ01000011">
    <property type="protein sequence ID" value="GHF60456.1"/>
    <property type="molecule type" value="Genomic_DNA"/>
</dbReference>
<dbReference type="PANTHER" id="PTHR18866">
    <property type="entry name" value="CARBOXYLASE:PYRUVATE/ACETYL-COA/PROPIONYL-COA CARBOXYLASE"/>
    <property type="match status" value="1"/>
</dbReference>
<dbReference type="PROSITE" id="PS50968">
    <property type="entry name" value="BIOTINYL_LIPOYL"/>
    <property type="match status" value="1"/>
</dbReference>
<dbReference type="Gene3D" id="3.30.470.20">
    <property type="entry name" value="ATP-grasp fold, B domain"/>
    <property type="match status" value="1"/>
</dbReference>
<evidence type="ECO:0000256" key="2">
    <source>
        <dbReference type="ARBA" id="ARBA00022598"/>
    </source>
</evidence>
<feature type="domain" description="ATP-grasp" evidence="8">
    <location>
        <begin position="129"/>
        <end position="327"/>
    </location>
</feature>
<organism evidence="10 11">
    <name type="scientific">Seohaeicola zhoushanensis</name>
    <dbReference type="NCBI Taxonomy" id="1569283"/>
    <lineage>
        <taxon>Bacteria</taxon>
        <taxon>Pseudomonadati</taxon>
        <taxon>Pseudomonadota</taxon>
        <taxon>Alphaproteobacteria</taxon>
        <taxon>Rhodobacterales</taxon>
        <taxon>Roseobacteraceae</taxon>
        <taxon>Seohaeicola</taxon>
    </lineage>
</organism>
<dbReference type="Pfam" id="PF02785">
    <property type="entry name" value="Biotin_carb_C"/>
    <property type="match status" value="1"/>
</dbReference>
<dbReference type="Pfam" id="PF02786">
    <property type="entry name" value="CPSase_L_D2"/>
    <property type="match status" value="1"/>
</dbReference>
<evidence type="ECO:0000256" key="1">
    <source>
        <dbReference type="ARBA" id="ARBA00001953"/>
    </source>
</evidence>
<comment type="cofactor">
    <cofactor evidence="1">
        <name>biotin</name>
        <dbReference type="ChEBI" id="CHEBI:57586"/>
    </cofactor>
</comment>
<evidence type="ECO:0000259" key="8">
    <source>
        <dbReference type="PROSITE" id="PS50975"/>
    </source>
</evidence>
<dbReference type="PROSITE" id="PS00866">
    <property type="entry name" value="CPSASE_1"/>
    <property type="match status" value="1"/>
</dbReference>
<name>A0A8J3MAX1_9RHOB</name>
<dbReference type="InterPro" id="IPR005481">
    <property type="entry name" value="BC-like_N"/>
</dbReference>
<dbReference type="PROSITE" id="PS50979">
    <property type="entry name" value="BC"/>
    <property type="match status" value="1"/>
</dbReference>
<dbReference type="PROSITE" id="PS50975">
    <property type="entry name" value="ATP_GRASP"/>
    <property type="match status" value="1"/>
</dbReference>
<dbReference type="Gene3D" id="2.40.50.100">
    <property type="match status" value="1"/>
</dbReference>
<dbReference type="InterPro" id="IPR000089">
    <property type="entry name" value="Biotin_lipoyl"/>
</dbReference>
<evidence type="ECO:0000313" key="10">
    <source>
        <dbReference type="EMBL" id="GHF60456.1"/>
    </source>
</evidence>
<reference evidence="10" key="1">
    <citation type="journal article" date="2014" name="Int. J. Syst. Evol. Microbiol.">
        <title>Complete genome sequence of Corynebacterium casei LMG S-19264T (=DSM 44701T), isolated from a smear-ripened cheese.</title>
        <authorList>
            <consortium name="US DOE Joint Genome Institute (JGI-PGF)"/>
            <person name="Walter F."/>
            <person name="Albersmeier A."/>
            <person name="Kalinowski J."/>
            <person name="Ruckert C."/>
        </authorList>
    </citation>
    <scope>NUCLEOTIDE SEQUENCE</scope>
    <source>
        <strain evidence="10">KCTC 42650</strain>
    </source>
</reference>
<dbReference type="PANTHER" id="PTHR18866:SF33">
    <property type="entry name" value="METHYLCROTONOYL-COA CARBOXYLASE SUBUNIT ALPHA, MITOCHONDRIAL-RELATED"/>
    <property type="match status" value="1"/>
</dbReference>
<dbReference type="SUPFAM" id="SSF56059">
    <property type="entry name" value="Glutathione synthetase ATP-binding domain-like"/>
    <property type="match status" value="1"/>
</dbReference>
<dbReference type="Pfam" id="PF00364">
    <property type="entry name" value="Biotin_lipoyl"/>
    <property type="match status" value="1"/>
</dbReference>
<keyword evidence="4 6" id="KW-0067">ATP-binding</keyword>
<proteinExistence type="predicted"/>
<keyword evidence="3 6" id="KW-0547">Nucleotide-binding</keyword>
<keyword evidence="11" id="KW-1185">Reference proteome</keyword>
<dbReference type="PROSITE" id="PS00867">
    <property type="entry name" value="CPSASE_2"/>
    <property type="match status" value="1"/>
</dbReference>
<dbReference type="InterPro" id="IPR005482">
    <property type="entry name" value="Biotin_COase_C"/>
</dbReference>
<dbReference type="SUPFAM" id="SSF51246">
    <property type="entry name" value="Rudiment single hybrid motif"/>
    <property type="match status" value="1"/>
</dbReference>
<dbReference type="SUPFAM" id="SSF51230">
    <property type="entry name" value="Single hybrid motif"/>
    <property type="match status" value="1"/>
</dbReference>
<dbReference type="CDD" id="cd06850">
    <property type="entry name" value="biotinyl_domain"/>
    <property type="match status" value="1"/>
</dbReference>
<gene>
    <name evidence="10" type="primary">mccA</name>
    <name evidence="10" type="ORF">GCM10017056_34950</name>
</gene>
<dbReference type="InterPro" id="IPR050856">
    <property type="entry name" value="Biotin_carboxylase_complex"/>
</dbReference>
<evidence type="ECO:0000259" key="9">
    <source>
        <dbReference type="PROSITE" id="PS50979"/>
    </source>
</evidence>
<dbReference type="FunFam" id="3.30.470.20:FF:000028">
    <property type="entry name" value="Methylcrotonoyl-CoA carboxylase subunit alpha, mitochondrial"/>
    <property type="match status" value="1"/>
</dbReference>
<dbReference type="InterPro" id="IPR011053">
    <property type="entry name" value="Single_hybrid_motif"/>
</dbReference>
<evidence type="ECO:0000256" key="6">
    <source>
        <dbReference type="PROSITE-ProRule" id="PRU00409"/>
    </source>
</evidence>
<dbReference type="GO" id="GO:0046872">
    <property type="term" value="F:metal ion binding"/>
    <property type="evidence" value="ECO:0007669"/>
    <property type="project" value="InterPro"/>
</dbReference>
<dbReference type="InterPro" id="IPR011054">
    <property type="entry name" value="Rudment_hybrid_motif"/>
</dbReference>
<dbReference type="FunFam" id="3.40.50.20:FF:000010">
    <property type="entry name" value="Propionyl-CoA carboxylase subunit alpha"/>
    <property type="match status" value="1"/>
</dbReference>
<keyword evidence="2" id="KW-0436">Ligase</keyword>
<evidence type="ECO:0000256" key="3">
    <source>
        <dbReference type="ARBA" id="ARBA00022741"/>
    </source>
</evidence>
<dbReference type="GO" id="GO:0016874">
    <property type="term" value="F:ligase activity"/>
    <property type="evidence" value="ECO:0007669"/>
    <property type="project" value="UniProtKB-KW"/>
</dbReference>
<dbReference type="GO" id="GO:0005524">
    <property type="term" value="F:ATP binding"/>
    <property type="evidence" value="ECO:0007669"/>
    <property type="project" value="UniProtKB-UniRule"/>
</dbReference>
<feature type="domain" description="Lipoyl-binding" evidence="7">
    <location>
        <begin position="566"/>
        <end position="644"/>
    </location>
</feature>
<dbReference type="AlphaFoldDB" id="A0A8J3MAX1"/>
<dbReference type="InterPro" id="IPR005479">
    <property type="entry name" value="CPAse_ATP-bd"/>
</dbReference>
<dbReference type="InterPro" id="IPR001882">
    <property type="entry name" value="Biotin_BS"/>
</dbReference>
<evidence type="ECO:0000313" key="11">
    <source>
        <dbReference type="Proteomes" id="UP000626220"/>
    </source>
</evidence>
<evidence type="ECO:0000259" key="7">
    <source>
        <dbReference type="PROSITE" id="PS50968"/>
    </source>
</evidence>
<dbReference type="SUPFAM" id="SSF52440">
    <property type="entry name" value="PreATP-grasp domain"/>
    <property type="match status" value="1"/>
</dbReference>
<keyword evidence="5" id="KW-0092">Biotin</keyword>
<accession>A0A8J3MAX1</accession>
<dbReference type="InterPro" id="IPR011761">
    <property type="entry name" value="ATP-grasp"/>
</dbReference>
<evidence type="ECO:0000256" key="5">
    <source>
        <dbReference type="ARBA" id="ARBA00023267"/>
    </source>
</evidence>
<dbReference type="SMART" id="SM00878">
    <property type="entry name" value="Biotin_carb_C"/>
    <property type="match status" value="1"/>
</dbReference>
<dbReference type="Pfam" id="PF00289">
    <property type="entry name" value="Biotin_carb_N"/>
    <property type="match status" value="1"/>
</dbReference>
<dbReference type="RefSeq" id="WP_189681395.1">
    <property type="nucleotide sequence ID" value="NZ_BNCJ01000011.1"/>
</dbReference>
<dbReference type="InterPro" id="IPR011764">
    <property type="entry name" value="Biotin_carboxylation_dom"/>
</dbReference>
<reference evidence="10" key="2">
    <citation type="submission" date="2020-09" db="EMBL/GenBank/DDBJ databases">
        <authorList>
            <person name="Sun Q."/>
            <person name="Kim S."/>
        </authorList>
    </citation>
    <scope>NUCLEOTIDE SEQUENCE</scope>
    <source>
        <strain evidence="10">KCTC 42650</strain>
    </source>
</reference>
<feature type="domain" description="Biotin carboxylation" evidence="9">
    <location>
        <begin position="10"/>
        <end position="454"/>
    </location>
</feature>
<dbReference type="Proteomes" id="UP000626220">
    <property type="component" value="Unassembled WGS sequence"/>
</dbReference>
<evidence type="ECO:0000256" key="4">
    <source>
        <dbReference type="ARBA" id="ARBA00022840"/>
    </source>
</evidence>
<dbReference type="InterPro" id="IPR016185">
    <property type="entry name" value="PreATP-grasp_dom_sf"/>
</dbReference>
<sequence length="648" mass="68331">MSDFLTAPRPIRRVLIANRGEIACRIIATCHRLGLTAIAVHSEADASARHVRLADEAVAIGPAPAAESYLSIERILAAARASGADAIHPGYGFLSENPRFVSAIEAAGLIYVGPDAEAVSAMGSKIAARHIAETAGVPVVPGFDGEGADDATLDRAAETIGYPVLVKASAGGGGRGMRRVMRPEDLSAALASARAEAASAFGDATVFLEKLIQNPRHIEVQVFGDGKGGALHFHERDCSVQRNHQKVIEEAPAPNLPDAVRQALFSHALSLTSAIRYAGAGTVEFVMAAGDTHPYFLEMNTRLQVEHPVTEMICGVDLVEWQLRQAAGLPLPLTQDQIRPRGHAIELRLNAERPETGFLPDTGTITRLASGPGLRFDTGVETGDAVSSHYDSMIAKLIAHGADREAALDRLCKGIDGTQVAGVGTNLGLLRDCLTTPAFAEGKATTGFLEATFPEGWRPDPDTLLRLRGSIARAAITGADDPLTRTDSFRIGAATAPGRALLQVVDDYGAAEIALTFGPAPEVSDGGRRLEIDPALTVFKDGNRHTATLRGLSVSAEVRPLAEARLDDRRDTQAEGIIAAPLTGLVTEIRVATGDRVTKGDTLAVMEAMKLVHALPAPFAARVARIAVTAGQTVAQKTILIELEEESA</sequence>
<dbReference type="PROSITE" id="PS00188">
    <property type="entry name" value="BIOTIN"/>
    <property type="match status" value="1"/>
</dbReference>